<dbReference type="Pfam" id="PF13946">
    <property type="entry name" value="DUF4214"/>
    <property type="match status" value="1"/>
</dbReference>
<reference evidence="3" key="1">
    <citation type="submission" date="2020-10" db="EMBL/GenBank/DDBJ databases">
        <title>Bacterium isolated from coastal waters sediment.</title>
        <authorList>
            <person name="Chen R.-J."/>
            <person name="Lu D.-C."/>
            <person name="Zhu K.-L."/>
            <person name="Du Z.-J."/>
        </authorList>
    </citation>
    <scope>NUCLEOTIDE SEQUENCE</scope>
    <source>
        <strain evidence="3">N1Y112</strain>
    </source>
</reference>
<organism evidence="3 4">
    <name type="scientific">Pontibacterium sinense</name>
    <dbReference type="NCBI Taxonomy" id="2781979"/>
    <lineage>
        <taxon>Bacteria</taxon>
        <taxon>Pseudomonadati</taxon>
        <taxon>Pseudomonadota</taxon>
        <taxon>Gammaproteobacteria</taxon>
        <taxon>Oceanospirillales</taxon>
        <taxon>Oceanospirillaceae</taxon>
        <taxon>Pontibacterium</taxon>
    </lineage>
</organism>
<comment type="caution">
    <text evidence="3">The sequence shown here is derived from an EMBL/GenBank/DDBJ whole genome shotgun (WGS) entry which is preliminary data.</text>
</comment>
<gene>
    <name evidence="3" type="ORF">IOQ59_00595</name>
</gene>
<evidence type="ECO:0000313" key="4">
    <source>
        <dbReference type="Proteomes" id="UP000640333"/>
    </source>
</evidence>
<evidence type="ECO:0000313" key="3">
    <source>
        <dbReference type="EMBL" id="MBE9395748.1"/>
    </source>
</evidence>
<dbReference type="InterPro" id="IPR025282">
    <property type="entry name" value="DUF4214"/>
</dbReference>
<feature type="region of interest" description="Disordered" evidence="1">
    <location>
        <begin position="64"/>
        <end position="106"/>
    </location>
</feature>
<protein>
    <submittedName>
        <fullName evidence="3">DUF4214 domain-containing protein</fullName>
    </submittedName>
</protein>
<feature type="compositionally biased region" description="Polar residues" evidence="1">
    <location>
        <begin position="64"/>
        <end position="75"/>
    </location>
</feature>
<keyword evidence="4" id="KW-1185">Reference proteome</keyword>
<feature type="compositionally biased region" description="Basic and acidic residues" evidence="1">
    <location>
        <begin position="78"/>
        <end position="93"/>
    </location>
</feature>
<dbReference type="Gene3D" id="1.10.3130.20">
    <property type="entry name" value="Phycobilisome linker domain"/>
    <property type="match status" value="1"/>
</dbReference>
<feature type="domain" description="DUF4214" evidence="2">
    <location>
        <begin position="228"/>
        <end position="295"/>
    </location>
</feature>
<dbReference type="EMBL" id="JADEYS010000001">
    <property type="protein sequence ID" value="MBE9395748.1"/>
    <property type="molecule type" value="Genomic_DNA"/>
</dbReference>
<name>A0A8J7JWY6_9GAMM</name>
<evidence type="ECO:0000259" key="2">
    <source>
        <dbReference type="Pfam" id="PF13946"/>
    </source>
</evidence>
<dbReference type="AlphaFoldDB" id="A0A8J7JWY6"/>
<sequence length="320" mass="36772">MSDKKFEIVNGLVVRIFEFEHGQWQQEYPEPGESYHVSGDRIIKTENEHGQQEIEVYLKTPGSDTYYQTHESSSQGHDGLDLDHRDDHDHQETSDGDDNEHESYPFDTRVDGVYTVGDDEYHVINGQVFERETDGYYQTTDQQLEHEGQSHTIEHRYSSPDEETPQGINIRQEDGSHREVESPEHALAEDQSLARLYKAVFDRMPDTDGFQYWSERLDTGVNFDDVVENFLVSPEFINTYSELDNSQFLDTLYNNVLNRDADSEGHQYWSGQLESNTLSRAQIVQNFSESSEFKDLSAADVGHFIETAGQSSLTTDMIVS</sequence>
<evidence type="ECO:0000256" key="1">
    <source>
        <dbReference type="SAM" id="MobiDB-lite"/>
    </source>
</evidence>
<dbReference type="Proteomes" id="UP000640333">
    <property type="component" value="Unassembled WGS sequence"/>
</dbReference>
<accession>A0A8J7JWY6</accession>
<proteinExistence type="predicted"/>
<dbReference type="RefSeq" id="WP_193951307.1">
    <property type="nucleotide sequence ID" value="NZ_JADEYS010000001.1"/>
</dbReference>
<dbReference type="InterPro" id="IPR038255">
    <property type="entry name" value="PBS_linker_sf"/>
</dbReference>